<organism evidence="3 4">
    <name type="scientific">Halomonas chromatireducens</name>
    <dbReference type="NCBI Taxonomy" id="507626"/>
    <lineage>
        <taxon>Bacteria</taxon>
        <taxon>Pseudomonadati</taxon>
        <taxon>Pseudomonadota</taxon>
        <taxon>Gammaproteobacteria</taxon>
        <taxon>Oceanospirillales</taxon>
        <taxon>Halomonadaceae</taxon>
        <taxon>Halomonas</taxon>
    </lineage>
</organism>
<dbReference type="Proteomes" id="UP000063387">
    <property type="component" value="Chromosome"/>
</dbReference>
<dbReference type="OrthoDB" id="2210549at2"/>
<dbReference type="GO" id="GO:0046872">
    <property type="term" value="F:metal ion binding"/>
    <property type="evidence" value="ECO:0007669"/>
    <property type="project" value="InterPro"/>
</dbReference>
<evidence type="ECO:0000313" key="4">
    <source>
        <dbReference type="Proteomes" id="UP000063387"/>
    </source>
</evidence>
<evidence type="ECO:0000256" key="1">
    <source>
        <dbReference type="PROSITE-ProRule" id="PRU00409"/>
    </source>
</evidence>
<dbReference type="EMBL" id="CP014226">
    <property type="protein sequence ID" value="AMD01685.1"/>
    <property type="molecule type" value="Genomic_DNA"/>
</dbReference>
<feature type="domain" description="ATP-grasp" evidence="2">
    <location>
        <begin position="114"/>
        <end position="307"/>
    </location>
</feature>
<gene>
    <name evidence="3" type="ORF">LOKO_02625</name>
</gene>
<sequence>MNKDTNKGYIALLGWSLNAIEAAENFDRRYVVVAPDWAEEYCTKHDIPYVSWHFERLNDSSLDIAEKLQGMGVDVAIPLFEETVEWAGAINSVLMDNPRLYGQSLLLRDKALMKRRAQLGGIRVGIFEEAHDKGDVIRFLKRVNQTLLKLDGDPNDPIHLKAFDKAGCLGHRVIRTPDEVDTIPDEEFPVLMESHLDGWEFAVEAWIHNGKIAFLNISEYVTLGYSVFVPASPELESYRPQITAQIEKLIKAFDIDFGLIHPEYFVTSDGEMYFGEVAYRPPGFKVFELLERVYGFNAYQASMLVFDPKTTPDEVKAFFPREVEDAKCYAGCFGVYPRRRVVSRLEIPEEVEDDPYFESHELTPPMEETVTKRTAFGTHWGLIYFKGDEAARMKELLKNMEELDFYV</sequence>
<protein>
    <recommendedName>
        <fullName evidence="2">ATP-grasp domain-containing protein</fullName>
    </recommendedName>
</protein>
<dbReference type="Gene3D" id="3.30.470.20">
    <property type="entry name" value="ATP-grasp fold, B domain"/>
    <property type="match status" value="1"/>
</dbReference>
<dbReference type="STRING" id="507626.LOKO_02625"/>
<dbReference type="RefSeq" id="WP_066449955.1">
    <property type="nucleotide sequence ID" value="NZ_CP014226.1"/>
</dbReference>
<reference evidence="3 4" key="2">
    <citation type="submission" date="2016-02" db="EMBL/GenBank/DDBJ databases">
        <authorList>
            <person name="Wen L."/>
            <person name="He K."/>
            <person name="Yang H."/>
        </authorList>
    </citation>
    <scope>NUCLEOTIDE SEQUENCE [LARGE SCALE GENOMIC DNA]</scope>
    <source>
        <strain evidence="3 4">AGD 8-3</strain>
    </source>
</reference>
<reference evidence="3 4" key="1">
    <citation type="journal article" date="2016" name="Genome Announc.">
        <title>Draft Genome Sequence of 'Halomonas chromatireducens' Strain AGD 8-3, a Haloalkaliphilic Chromate- and Selenite-Reducing Gammaproteobacterium.</title>
        <authorList>
            <person name="Sharko F.S."/>
            <person name="Shapovalova A.A."/>
            <person name="Tsygankova S.V."/>
            <person name="Komova A.V."/>
            <person name="Boulygina E.S."/>
            <person name="Teslyuk A.B."/>
            <person name="Gotovtsev P.M."/>
            <person name="Namsaraev Z.B."/>
            <person name="Khijniak T.V."/>
            <person name="Nedoluzhko A.V."/>
            <person name="Vasilov R.G."/>
        </authorList>
    </citation>
    <scope>NUCLEOTIDE SEQUENCE [LARGE SCALE GENOMIC DNA]</scope>
    <source>
        <strain evidence="3 4">AGD 8-3</strain>
    </source>
</reference>
<keyword evidence="1" id="KW-0067">ATP-binding</keyword>
<dbReference type="KEGG" id="hco:LOKO_02625"/>
<dbReference type="InterPro" id="IPR011761">
    <property type="entry name" value="ATP-grasp"/>
</dbReference>
<name>A0A0X8HFM1_9GAMM</name>
<dbReference type="PATRIC" id="fig|507626.3.peg.2628"/>
<dbReference type="AlphaFoldDB" id="A0A0X8HFM1"/>
<dbReference type="GO" id="GO:0005524">
    <property type="term" value="F:ATP binding"/>
    <property type="evidence" value="ECO:0007669"/>
    <property type="project" value="UniProtKB-UniRule"/>
</dbReference>
<evidence type="ECO:0000259" key="2">
    <source>
        <dbReference type="PROSITE" id="PS50975"/>
    </source>
</evidence>
<dbReference type="SUPFAM" id="SSF56059">
    <property type="entry name" value="Glutathione synthetase ATP-binding domain-like"/>
    <property type="match status" value="1"/>
</dbReference>
<keyword evidence="1" id="KW-0547">Nucleotide-binding</keyword>
<accession>A0A0X8HFM1</accession>
<keyword evidence="4" id="KW-1185">Reference proteome</keyword>
<dbReference type="PROSITE" id="PS50975">
    <property type="entry name" value="ATP_GRASP"/>
    <property type="match status" value="1"/>
</dbReference>
<proteinExistence type="predicted"/>
<evidence type="ECO:0000313" key="3">
    <source>
        <dbReference type="EMBL" id="AMD01685.1"/>
    </source>
</evidence>